<dbReference type="PANTHER" id="PTHR34385">
    <property type="entry name" value="D-ALANYL-D-ALANINE CARBOXYPEPTIDASE"/>
    <property type="match status" value="1"/>
</dbReference>
<feature type="compositionally biased region" description="Low complexity" evidence="1">
    <location>
        <begin position="40"/>
        <end position="49"/>
    </location>
</feature>
<dbReference type="InterPro" id="IPR058193">
    <property type="entry name" value="VanY/YodJ_core_dom"/>
</dbReference>
<feature type="domain" description="D-alanyl-D-alanine carboxypeptidase-like core" evidence="2">
    <location>
        <begin position="143"/>
        <end position="271"/>
    </location>
</feature>
<dbReference type="InterPro" id="IPR052179">
    <property type="entry name" value="DD-CPase-like"/>
</dbReference>
<dbReference type="Pfam" id="PF02557">
    <property type="entry name" value="VanY"/>
    <property type="match status" value="1"/>
</dbReference>
<dbReference type="Gene3D" id="3.30.1380.10">
    <property type="match status" value="1"/>
</dbReference>
<feature type="compositionally biased region" description="Low complexity" evidence="1">
    <location>
        <begin position="59"/>
        <end position="75"/>
    </location>
</feature>
<feature type="region of interest" description="Disordered" evidence="1">
    <location>
        <begin position="40"/>
        <end position="75"/>
    </location>
</feature>
<evidence type="ECO:0000313" key="3">
    <source>
        <dbReference type="EMBL" id="MBO7747705.1"/>
    </source>
</evidence>
<gene>
    <name evidence="3" type="ORF">I8J29_26300</name>
</gene>
<keyword evidence="4" id="KW-1185">Reference proteome</keyword>
<comment type="caution">
    <text evidence="3">The sequence shown here is derived from an EMBL/GenBank/DDBJ whole genome shotgun (WGS) entry which is preliminary data.</text>
</comment>
<organism evidence="3 4">
    <name type="scientific">Paenibacillus artemisiicola</name>
    <dbReference type="NCBI Taxonomy" id="1172618"/>
    <lineage>
        <taxon>Bacteria</taxon>
        <taxon>Bacillati</taxon>
        <taxon>Bacillota</taxon>
        <taxon>Bacilli</taxon>
        <taxon>Bacillales</taxon>
        <taxon>Paenibacillaceae</taxon>
        <taxon>Paenibacillus</taxon>
    </lineage>
</organism>
<dbReference type="Proteomes" id="UP000670947">
    <property type="component" value="Unassembled WGS sequence"/>
</dbReference>
<dbReference type="InterPro" id="IPR009045">
    <property type="entry name" value="Zn_M74/Hedgehog-like"/>
</dbReference>
<sequence length="292" mass="31142">MIPVVVLGIALGTAVIATQTTLLQPAYDRFFGDSASAGAGNDAAQGAGAKPNSGTGQTAGAPAKGNPPAKPASAAGRSELQQFLYDNAASRTTVTRSGVAYVTNPTSVLVLVNKKRELDPGYVPPDLEKAPVEFSFSGDSPKQQMRKVAAEALGKLFAGAKQDGVELKAVSGYRSYASQKSIFNAYARTHGEEEANTFSAHPGQSEHQTGLAMDVSSASVHYGLEESYGETKEGKWLKEHAAEYGFIIRFEKGKEQETGYMYEPWHVRYVGVSVAKDVHKLGLTLEAYLARF</sequence>
<dbReference type="SUPFAM" id="SSF55166">
    <property type="entry name" value="Hedgehog/DD-peptidase"/>
    <property type="match status" value="1"/>
</dbReference>
<dbReference type="InterPro" id="IPR003709">
    <property type="entry name" value="VanY-like_core_dom"/>
</dbReference>
<accession>A0ABS3WHD7</accession>
<dbReference type="CDD" id="cd14852">
    <property type="entry name" value="LD-carboxypeptidase"/>
    <property type="match status" value="1"/>
</dbReference>
<reference evidence="3 4" key="1">
    <citation type="submission" date="2021-03" db="EMBL/GenBank/DDBJ databases">
        <title>Paenibacillus artemisicola MWE-103 whole genome sequence.</title>
        <authorList>
            <person name="Ham Y.J."/>
        </authorList>
    </citation>
    <scope>NUCLEOTIDE SEQUENCE [LARGE SCALE GENOMIC DNA]</scope>
    <source>
        <strain evidence="3 4">MWE-103</strain>
    </source>
</reference>
<evidence type="ECO:0000313" key="4">
    <source>
        <dbReference type="Proteomes" id="UP000670947"/>
    </source>
</evidence>
<name>A0ABS3WHD7_9BACL</name>
<proteinExistence type="predicted"/>
<dbReference type="EMBL" id="JAGGDJ010000038">
    <property type="protein sequence ID" value="MBO7747705.1"/>
    <property type="molecule type" value="Genomic_DNA"/>
</dbReference>
<evidence type="ECO:0000256" key="1">
    <source>
        <dbReference type="SAM" id="MobiDB-lite"/>
    </source>
</evidence>
<evidence type="ECO:0000259" key="2">
    <source>
        <dbReference type="Pfam" id="PF02557"/>
    </source>
</evidence>
<dbReference type="PANTHER" id="PTHR34385:SF1">
    <property type="entry name" value="PEPTIDOGLYCAN L-ALANYL-D-GLUTAMATE ENDOPEPTIDASE CWLK"/>
    <property type="match status" value="1"/>
</dbReference>
<protein>
    <submittedName>
        <fullName evidence="3">M15 family metallopeptidase</fullName>
    </submittedName>
</protein>